<dbReference type="AlphaFoldDB" id="A0A511B4A1"/>
<keyword evidence="2 4" id="KW-0732">Signal</keyword>
<gene>
    <name evidence="6" type="ORF">GWA01_23320</name>
</gene>
<evidence type="ECO:0000259" key="5">
    <source>
        <dbReference type="SMART" id="SM00858"/>
    </source>
</evidence>
<dbReference type="GO" id="GO:0044780">
    <property type="term" value="P:bacterial-type flagellum assembly"/>
    <property type="evidence" value="ECO:0007669"/>
    <property type="project" value="InterPro"/>
</dbReference>
<comment type="subcellular location">
    <subcellularLocation>
        <location evidence="1">Periplasm</location>
    </subcellularLocation>
</comment>
<name>A0A511B4A1_9PROT</name>
<evidence type="ECO:0000256" key="2">
    <source>
        <dbReference type="ARBA" id="ARBA00022729"/>
    </source>
</evidence>
<organism evidence="6 7">
    <name type="scientific">Gluconobacter wancherniae NBRC 103581</name>
    <dbReference type="NCBI Taxonomy" id="656744"/>
    <lineage>
        <taxon>Bacteria</taxon>
        <taxon>Pseudomonadati</taxon>
        <taxon>Pseudomonadota</taxon>
        <taxon>Alphaproteobacteria</taxon>
        <taxon>Acetobacterales</taxon>
        <taxon>Acetobacteraceae</taxon>
        <taxon>Gluconobacter</taxon>
    </lineage>
</organism>
<reference evidence="6 7" key="1">
    <citation type="submission" date="2019-07" db="EMBL/GenBank/DDBJ databases">
        <title>Whole genome shotgun sequence of Gluconobacter wancherniae NBRC 103581.</title>
        <authorList>
            <person name="Hosoyama A."/>
            <person name="Uohara A."/>
            <person name="Ohji S."/>
            <person name="Ichikawa N."/>
        </authorList>
    </citation>
    <scope>NUCLEOTIDE SEQUENCE [LARGE SCALE GENOMIC DNA]</scope>
    <source>
        <strain evidence="6 7">NBRC 103581</strain>
    </source>
</reference>
<dbReference type="InterPro" id="IPR017585">
    <property type="entry name" value="SAF_FlgA"/>
</dbReference>
<accession>A0A511B4A1</accession>
<evidence type="ECO:0000256" key="1">
    <source>
        <dbReference type="ARBA" id="ARBA00004418"/>
    </source>
</evidence>
<dbReference type="GO" id="GO:0042597">
    <property type="term" value="C:periplasmic space"/>
    <property type="evidence" value="ECO:0007669"/>
    <property type="project" value="UniProtKB-SubCell"/>
</dbReference>
<dbReference type="Pfam" id="PF13144">
    <property type="entry name" value="ChapFlgA"/>
    <property type="match status" value="1"/>
</dbReference>
<sequence length="328" mass="34278">MRAAGCAIALLGCLAFTGAASAASLRTNVKVEGARVRLSDLFSGLGPGQDTEIGDAPALGANYVVGGPQLTAIAAQFGVDWPEASPIVSITLTRAARMIGEADLFPLIRKGLDLPEESHSTITFDGFKPVAIPEEDQAVPVLVQLERPAKGTGHFSARFEIPFKTGSAQTVLVNGSVTSEVQALVFKHVIKAGQLLLPEDFSSTMVRSGLVPDDAVHDLDDAVGLEARSAAQPGQVVAASQLDHPQLVHRGSPIVVSFSTAGLHLTVSGAAMEAGGKGDTVHVFNPATRMVLIGRVIDRTQVEIIPGIAPVSAENQKRNSNMQNMPML</sequence>
<evidence type="ECO:0000256" key="3">
    <source>
        <dbReference type="ARBA" id="ARBA00022764"/>
    </source>
</evidence>
<dbReference type="Proteomes" id="UP000321230">
    <property type="component" value="Unassembled WGS sequence"/>
</dbReference>
<dbReference type="OrthoDB" id="7727421at2"/>
<protein>
    <recommendedName>
        <fullName evidence="5">SAF domain-containing protein</fullName>
    </recommendedName>
</protein>
<feature type="signal peptide" evidence="4">
    <location>
        <begin position="1"/>
        <end position="22"/>
    </location>
</feature>
<feature type="domain" description="SAF" evidence="5">
    <location>
        <begin position="181"/>
        <end position="243"/>
    </location>
</feature>
<dbReference type="Gene3D" id="3.90.1210.10">
    <property type="entry name" value="Antifreeze-like/N-acetylneuraminic acid synthase C-terminal domain"/>
    <property type="match status" value="1"/>
</dbReference>
<dbReference type="Gene3D" id="2.30.30.760">
    <property type="match status" value="1"/>
</dbReference>
<dbReference type="InterPro" id="IPR039246">
    <property type="entry name" value="Flagellar_FlgA"/>
</dbReference>
<feature type="chain" id="PRO_5021836610" description="SAF domain-containing protein" evidence="4">
    <location>
        <begin position="23"/>
        <end position="328"/>
    </location>
</feature>
<evidence type="ECO:0000313" key="7">
    <source>
        <dbReference type="Proteomes" id="UP000321230"/>
    </source>
</evidence>
<keyword evidence="3" id="KW-0574">Periplasm</keyword>
<dbReference type="NCBIfam" id="TIGR03170">
    <property type="entry name" value="flgA_cterm"/>
    <property type="match status" value="1"/>
</dbReference>
<dbReference type="EMBL" id="BJUZ01000003">
    <property type="protein sequence ID" value="GEK94562.1"/>
    <property type="molecule type" value="Genomic_DNA"/>
</dbReference>
<dbReference type="PANTHER" id="PTHR36307">
    <property type="entry name" value="FLAGELLA BASAL BODY P-RING FORMATION PROTEIN FLGA"/>
    <property type="match status" value="1"/>
</dbReference>
<dbReference type="PANTHER" id="PTHR36307:SF1">
    <property type="entry name" value="FLAGELLA BASAL BODY P-RING FORMATION PROTEIN FLGA"/>
    <property type="match status" value="1"/>
</dbReference>
<dbReference type="RefSeq" id="WP_146798205.1">
    <property type="nucleotide sequence ID" value="NZ_BARC01000002.1"/>
</dbReference>
<keyword evidence="7" id="KW-1185">Reference proteome</keyword>
<dbReference type="CDD" id="cd11614">
    <property type="entry name" value="SAF_CpaB_FlgA_like"/>
    <property type="match status" value="1"/>
</dbReference>
<evidence type="ECO:0000256" key="4">
    <source>
        <dbReference type="SAM" id="SignalP"/>
    </source>
</evidence>
<comment type="caution">
    <text evidence="6">The sequence shown here is derived from an EMBL/GenBank/DDBJ whole genome shotgun (WGS) entry which is preliminary data.</text>
</comment>
<dbReference type="SMART" id="SM00858">
    <property type="entry name" value="SAF"/>
    <property type="match status" value="1"/>
</dbReference>
<proteinExistence type="predicted"/>
<evidence type="ECO:0000313" key="6">
    <source>
        <dbReference type="EMBL" id="GEK94562.1"/>
    </source>
</evidence>
<dbReference type="InterPro" id="IPR013974">
    <property type="entry name" value="SAF"/>
</dbReference>